<keyword evidence="1" id="KW-0812">Transmembrane</keyword>
<evidence type="ECO:0000256" key="1">
    <source>
        <dbReference type="SAM" id="Phobius"/>
    </source>
</evidence>
<keyword evidence="1" id="KW-0472">Membrane</keyword>
<accession>A0AAU7WEP9</accession>
<dbReference type="AlphaFoldDB" id="A0AAU7WEP9"/>
<feature type="transmembrane region" description="Helical" evidence="1">
    <location>
        <begin position="56"/>
        <end position="77"/>
    </location>
</feature>
<dbReference type="GeneID" id="93260821"/>
<dbReference type="RefSeq" id="WP_350346294.1">
    <property type="nucleotide sequence ID" value="NZ_CP158453.1"/>
</dbReference>
<feature type="transmembrane region" description="Helical" evidence="1">
    <location>
        <begin position="89"/>
        <end position="112"/>
    </location>
</feature>
<evidence type="ECO:0000313" key="2">
    <source>
        <dbReference type="EMBL" id="XBX97633.1"/>
    </source>
</evidence>
<organism evidence="2">
    <name type="scientific">Heyndrickxia faecalis</name>
    <dbReference type="NCBI Taxonomy" id="2824910"/>
    <lineage>
        <taxon>Bacteria</taxon>
        <taxon>Bacillati</taxon>
        <taxon>Bacillota</taxon>
        <taxon>Bacilli</taxon>
        <taxon>Bacillales</taxon>
        <taxon>Bacillaceae</taxon>
        <taxon>Heyndrickxia</taxon>
    </lineage>
</organism>
<feature type="transmembrane region" description="Helical" evidence="1">
    <location>
        <begin position="118"/>
        <end position="138"/>
    </location>
</feature>
<name>A0AAU7WEP9_9BACI</name>
<reference evidence="2" key="1">
    <citation type="submission" date="2024-06" db="EMBL/GenBank/DDBJ databases">
        <authorList>
            <person name="Huang C.H."/>
            <person name="Ting Y.S."/>
            <person name="Cheng Y.H."/>
        </authorList>
    </citation>
    <scope>NUCLEOTIDE SEQUENCE</scope>
    <source>
        <strain evidence="2">TCI803</strain>
    </source>
</reference>
<keyword evidence="1" id="KW-1133">Transmembrane helix</keyword>
<protein>
    <submittedName>
        <fullName evidence="2">Uncharacterized protein</fullName>
    </submittedName>
</protein>
<proteinExistence type="predicted"/>
<dbReference type="EMBL" id="CP158453">
    <property type="protein sequence ID" value="XBX97633.1"/>
    <property type="molecule type" value="Genomic_DNA"/>
</dbReference>
<feature type="transmembrane region" description="Helical" evidence="1">
    <location>
        <begin position="25"/>
        <end position="44"/>
    </location>
</feature>
<gene>
    <name evidence="2" type="ORF">ABR335_14430</name>
</gene>
<sequence length="152" mass="17715">MEHFELVKNEIIHGRMNFNEMRYHLIPAFFVSGFFVGLSFWVAHADTIGWKNLSGFWHNIFYIEAVLFLVQIAIILFCRVESIFNLKIVSLAITFYLFKLSLEPFLGMAMFFKDAGVYGIYGPFIFLIIVLGFLFHIITHISHVLNIVHSNF</sequence>